<reference evidence="1" key="1">
    <citation type="submission" date="2017-07" db="EMBL/GenBank/DDBJ databases">
        <authorList>
            <person name="Mikheyev A."/>
            <person name="Grau M."/>
        </authorList>
    </citation>
    <scope>NUCLEOTIDE SEQUENCE</scope>
    <source>
        <tissue evidence="1">Venom_gland</tissue>
    </source>
</reference>
<sequence length="203" mass="23270">MLPKIQYNPSCYSRFPNDVSVSFFLPETHHLIQCLQEGWSTMAIHGSPWGRIQVTLSISQCHANYINCIICVSHVPFASWSLATFHTCFLTSDMPKDNIFHSCETTYFLTLLLKLLPFFFSTPNPLSENFWRPRQCIGSEPHRVYSGFLVNSSLVPLSSMTVFQPYILSENKTSRPAFTRLVTQLFRRQRTGSLINTSKSIPH</sequence>
<organism evidence="1">
    <name type="scientific">Micrurus lemniscatus lemniscatus</name>
    <dbReference type="NCBI Taxonomy" id="129467"/>
    <lineage>
        <taxon>Eukaryota</taxon>
        <taxon>Metazoa</taxon>
        <taxon>Chordata</taxon>
        <taxon>Craniata</taxon>
        <taxon>Vertebrata</taxon>
        <taxon>Euteleostomi</taxon>
        <taxon>Lepidosauria</taxon>
        <taxon>Squamata</taxon>
        <taxon>Bifurcata</taxon>
        <taxon>Unidentata</taxon>
        <taxon>Episquamata</taxon>
        <taxon>Toxicofera</taxon>
        <taxon>Serpentes</taxon>
        <taxon>Colubroidea</taxon>
        <taxon>Elapidae</taxon>
        <taxon>Elapinae</taxon>
        <taxon>Micrurus</taxon>
    </lineage>
</organism>
<proteinExistence type="predicted"/>
<dbReference type="EMBL" id="IACK01193635">
    <property type="protein sequence ID" value="LAA96325.1"/>
    <property type="molecule type" value="Transcribed_RNA"/>
</dbReference>
<dbReference type="AlphaFoldDB" id="A0A2D4JIS3"/>
<accession>A0A2D4JIS3</accession>
<name>A0A2D4JIS3_MICLE</name>
<protein>
    <submittedName>
        <fullName evidence="1">Uncharacterized protein</fullName>
    </submittedName>
</protein>
<reference evidence="1" key="2">
    <citation type="submission" date="2017-11" db="EMBL/GenBank/DDBJ databases">
        <title>Coralsnake Venomics: Analyses of Venom Gland Transcriptomes and Proteomes of Six Brazilian Taxa.</title>
        <authorList>
            <person name="Aird S.D."/>
            <person name="Jorge da Silva N."/>
            <person name="Qiu L."/>
            <person name="Villar-Briones A."/>
            <person name="Aparecida-Saddi V."/>
            <person name="Campos-Telles M.P."/>
            <person name="Grau M."/>
            <person name="Mikheyev A.S."/>
        </authorList>
    </citation>
    <scope>NUCLEOTIDE SEQUENCE</scope>
    <source>
        <tissue evidence="1">Venom_gland</tissue>
    </source>
</reference>
<evidence type="ECO:0000313" key="1">
    <source>
        <dbReference type="EMBL" id="LAA96325.1"/>
    </source>
</evidence>